<dbReference type="AlphaFoldDB" id="W9RLX7"/>
<accession>W9RLX7</accession>
<reference evidence="2" key="1">
    <citation type="submission" date="2013-01" db="EMBL/GenBank/DDBJ databases">
        <title>Draft Genome Sequence of a Mulberry Tree, Morus notabilis C.K. Schneid.</title>
        <authorList>
            <person name="He N."/>
            <person name="Zhao S."/>
        </authorList>
    </citation>
    <scope>NUCLEOTIDE SEQUENCE</scope>
</reference>
<gene>
    <name evidence="1" type="ORF">L484_024162</name>
</gene>
<keyword evidence="2" id="KW-1185">Reference proteome</keyword>
<name>W9RLX7_9ROSA</name>
<evidence type="ECO:0000313" key="1">
    <source>
        <dbReference type="EMBL" id="EXB97301.1"/>
    </source>
</evidence>
<dbReference type="Proteomes" id="UP000030645">
    <property type="component" value="Unassembled WGS sequence"/>
</dbReference>
<protein>
    <submittedName>
        <fullName evidence="1">Uncharacterized protein</fullName>
    </submittedName>
</protein>
<organism evidence="1 2">
    <name type="scientific">Morus notabilis</name>
    <dbReference type="NCBI Taxonomy" id="981085"/>
    <lineage>
        <taxon>Eukaryota</taxon>
        <taxon>Viridiplantae</taxon>
        <taxon>Streptophyta</taxon>
        <taxon>Embryophyta</taxon>
        <taxon>Tracheophyta</taxon>
        <taxon>Spermatophyta</taxon>
        <taxon>Magnoliopsida</taxon>
        <taxon>eudicotyledons</taxon>
        <taxon>Gunneridae</taxon>
        <taxon>Pentapetalae</taxon>
        <taxon>rosids</taxon>
        <taxon>fabids</taxon>
        <taxon>Rosales</taxon>
        <taxon>Moraceae</taxon>
        <taxon>Moreae</taxon>
        <taxon>Morus</taxon>
    </lineage>
</organism>
<evidence type="ECO:0000313" key="2">
    <source>
        <dbReference type="Proteomes" id="UP000030645"/>
    </source>
</evidence>
<dbReference type="EMBL" id="KE345262">
    <property type="protein sequence ID" value="EXB97301.1"/>
    <property type="molecule type" value="Genomic_DNA"/>
</dbReference>
<proteinExistence type="predicted"/>
<sequence>MTKKSTTLLELVAASPPMVDLSIAATPSLSRHRRDRPQRHLNVGALPSPQDIVVITPHPH</sequence>